<reference evidence="4" key="1">
    <citation type="submission" date="2024-03" db="EMBL/GenBank/DDBJ databases">
        <title>Human intestinal bacterial collection.</title>
        <authorList>
            <person name="Pauvert C."/>
            <person name="Hitch T.C.A."/>
            <person name="Clavel T."/>
        </authorList>
    </citation>
    <scope>NUCLEOTIDE SEQUENCE [LARGE SCALE GENOMIC DNA]</scope>
    <source>
        <strain evidence="4">CLA-AA-H89B</strain>
    </source>
</reference>
<keyword evidence="1" id="KW-0175">Coiled coil</keyword>
<feature type="domain" description="OLD protein-like TOPRIM" evidence="3">
    <location>
        <begin position="387"/>
        <end position="444"/>
    </location>
</feature>
<dbReference type="InterPro" id="IPR027417">
    <property type="entry name" value="P-loop_NTPase"/>
</dbReference>
<evidence type="ECO:0000256" key="1">
    <source>
        <dbReference type="SAM" id="Coils"/>
    </source>
</evidence>
<dbReference type="Pfam" id="PF20469">
    <property type="entry name" value="OLD-like_TOPRIM"/>
    <property type="match status" value="1"/>
</dbReference>
<name>A0ABV1H3E7_9FIRM</name>
<dbReference type="InterPro" id="IPR041685">
    <property type="entry name" value="AAA_GajA/Old/RecF-like"/>
</dbReference>
<dbReference type="PANTHER" id="PTHR43581">
    <property type="entry name" value="ATP/GTP PHOSPHATASE"/>
    <property type="match status" value="1"/>
</dbReference>
<evidence type="ECO:0000259" key="2">
    <source>
        <dbReference type="Pfam" id="PF13175"/>
    </source>
</evidence>
<organism evidence="4 5">
    <name type="scientific">Lachnospira intestinalis</name>
    <dbReference type="NCBI Taxonomy" id="3133158"/>
    <lineage>
        <taxon>Bacteria</taxon>
        <taxon>Bacillati</taxon>
        <taxon>Bacillota</taxon>
        <taxon>Clostridia</taxon>
        <taxon>Lachnospirales</taxon>
        <taxon>Lachnospiraceae</taxon>
        <taxon>Lachnospira</taxon>
    </lineage>
</organism>
<evidence type="ECO:0000313" key="5">
    <source>
        <dbReference type="Proteomes" id="UP001546774"/>
    </source>
</evidence>
<dbReference type="EMBL" id="JBBMFS010000001">
    <property type="protein sequence ID" value="MEQ2553702.1"/>
    <property type="molecule type" value="Genomic_DNA"/>
</dbReference>
<feature type="domain" description="Endonuclease GajA/Old nuclease/RecF-like AAA" evidence="2">
    <location>
        <begin position="1"/>
        <end position="98"/>
    </location>
</feature>
<dbReference type="Gene3D" id="3.40.50.300">
    <property type="entry name" value="P-loop containing nucleotide triphosphate hydrolases"/>
    <property type="match status" value="1"/>
</dbReference>
<dbReference type="PANTHER" id="PTHR43581:SF4">
    <property type="entry name" value="ATP_GTP PHOSPHATASE"/>
    <property type="match status" value="1"/>
</dbReference>
<feature type="coiled-coil region" evidence="1">
    <location>
        <begin position="172"/>
        <end position="214"/>
    </location>
</feature>
<dbReference type="SUPFAM" id="SSF52540">
    <property type="entry name" value="P-loop containing nucleoside triphosphate hydrolases"/>
    <property type="match status" value="1"/>
</dbReference>
<proteinExistence type="predicted"/>
<sequence>MKLIELQIKNFGCIDENGITIKIDDIVVLIGPNNVGKTTSIRAYEMFANSGTILKIDDFYQNNENNPVEIAGVFGEITNEDKQQIGEKWIYKNNDKQDVIKYKWRWEKSGVKGEKYSWYDKEGKWEKGGMGGWDSKIASCIPVPLKISPFDDSIQLENKIVELLTSAVKENVKNDQSKVAKLLDQVNDLANEVKKQIAEELNKTTSRLQKNLNEVFPEHNVDIAPQADKIEVDKILATGTHLNVAGNDGKYYPLANQGSGLQRAFLWSAIEALADTGKMKSGRSTIESEKPKMLLVEEPESFLHPPAVRLAREALYKIAELDNWQVMITTHSPIFIDVSKPHTTIIRVEKNEGATKIFSTEKAQFSDKERERLQMIRNCHPTINEFFFANKVILVEGDTEQVTFSQVKEERVTIINCRGKANIPMFEKILNHFGVEYIAVHDLDTPKSKRDGKFIKNSMWTINEKIIEEANKGLNGKVIVNIPDFERQFFGYLQSGDKPYNAILELQKEERRNVRDELEKIANGSLSEKYEREITNVSDYKKLGIDYCNENDVPMTEIWEFD</sequence>
<gene>
    <name evidence="4" type="ORF">WMO37_01555</name>
</gene>
<protein>
    <submittedName>
        <fullName evidence="4">AAA family ATPase</fullName>
    </submittedName>
</protein>
<dbReference type="InterPro" id="IPR034139">
    <property type="entry name" value="TOPRIM_OLD"/>
</dbReference>
<keyword evidence="5" id="KW-1185">Reference proteome</keyword>
<dbReference type="InterPro" id="IPR051396">
    <property type="entry name" value="Bact_Antivir_Def_Nuclease"/>
</dbReference>
<dbReference type="CDD" id="cd01026">
    <property type="entry name" value="TOPRIM_OLD"/>
    <property type="match status" value="1"/>
</dbReference>
<dbReference type="Pfam" id="PF13175">
    <property type="entry name" value="AAA_15"/>
    <property type="match status" value="2"/>
</dbReference>
<comment type="caution">
    <text evidence="4">The sequence shown here is derived from an EMBL/GenBank/DDBJ whole genome shotgun (WGS) entry which is preliminary data.</text>
</comment>
<evidence type="ECO:0000259" key="3">
    <source>
        <dbReference type="Pfam" id="PF20469"/>
    </source>
</evidence>
<feature type="domain" description="Endonuclease GajA/Old nuclease/RecF-like AAA" evidence="2">
    <location>
        <begin position="169"/>
        <end position="336"/>
    </location>
</feature>
<dbReference type="Proteomes" id="UP001546774">
    <property type="component" value="Unassembled WGS sequence"/>
</dbReference>
<accession>A0ABV1H3E7</accession>
<evidence type="ECO:0000313" key="4">
    <source>
        <dbReference type="EMBL" id="MEQ2553702.1"/>
    </source>
</evidence>